<accession>A0A5C4TBY4</accession>
<dbReference type="AlphaFoldDB" id="A0A5C4TBY4"/>
<comment type="caution">
    <text evidence="2">The sequence shown here is derived from an EMBL/GenBank/DDBJ whole genome shotgun (WGS) entry which is preliminary data.</text>
</comment>
<sequence length="184" mass="21216">MNLIARYSTKTFERLKYSNRGLKLLDEAVAADPNNPKIRLLRGKVAYAVPEKHFHRTATAIEDYKFLIDHSMRENGALTEGDSKLVYELGEAYYRIGRNQDAANCWRKLENDPEYGQTAKQKLQSVAGRPAVEEVQSDGLGMSDFMGVIALATGKALLKWVKHEEKKARKKRKKKERRRRKRKH</sequence>
<keyword evidence="3" id="KW-1185">Reference proteome</keyword>
<dbReference type="InterPro" id="IPR011990">
    <property type="entry name" value="TPR-like_helical_dom_sf"/>
</dbReference>
<evidence type="ECO:0000256" key="1">
    <source>
        <dbReference type="SAM" id="MobiDB-lite"/>
    </source>
</evidence>
<proteinExistence type="predicted"/>
<dbReference type="Gene3D" id="1.25.40.10">
    <property type="entry name" value="Tetratricopeptide repeat domain"/>
    <property type="match status" value="1"/>
</dbReference>
<feature type="compositionally biased region" description="Basic residues" evidence="1">
    <location>
        <begin position="168"/>
        <end position="184"/>
    </location>
</feature>
<evidence type="ECO:0000313" key="2">
    <source>
        <dbReference type="EMBL" id="TNJ66588.1"/>
    </source>
</evidence>
<evidence type="ECO:0000313" key="3">
    <source>
        <dbReference type="Proteomes" id="UP000307943"/>
    </source>
</evidence>
<dbReference type="EMBL" id="VDCQ01000010">
    <property type="protein sequence ID" value="TNJ66588.1"/>
    <property type="molecule type" value="Genomic_DNA"/>
</dbReference>
<reference evidence="2 3" key="1">
    <citation type="submission" date="2019-05" db="EMBL/GenBank/DDBJ databases">
        <title>We sequenced the genome of Paenibacillus hemerocallicola KCTC 33185 for further insight into its adaptation and study the phylogeny of Paenibacillus.</title>
        <authorList>
            <person name="Narsing Rao M.P."/>
        </authorList>
    </citation>
    <scope>NUCLEOTIDE SEQUENCE [LARGE SCALE GENOMIC DNA]</scope>
    <source>
        <strain evidence="2 3">KCTC 33185</strain>
    </source>
</reference>
<evidence type="ECO:0008006" key="4">
    <source>
        <dbReference type="Google" id="ProtNLM"/>
    </source>
</evidence>
<dbReference type="OrthoDB" id="1807878at2"/>
<protein>
    <recommendedName>
        <fullName evidence="4">Tetratricopeptide repeat protein</fullName>
    </recommendedName>
</protein>
<dbReference type="SUPFAM" id="SSF48452">
    <property type="entry name" value="TPR-like"/>
    <property type="match status" value="1"/>
</dbReference>
<organism evidence="2 3">
    <name type="scientific">Paenibacillus hemerocallicola</name>
    <dbReference type="NCBI Taxonomy" id="1172614"/>
    <lineage>
        <taxon>Bacteria</taxon>
        <taxon>Bacillati</taxon>
        <taxon>Bacillota</taxon>
        <taxon>Bacilli</taxon>
        <taxon>Bacillales</taxon>
        <taxon>Paenibacillaceae</taxon>
        <taxon>Paenibacillus</taxon>
    </lineage>
</organism>
<feature type="region of interest" description="Disordered" evidence="1">
    <location>
        <begin position="163"/>
        <end position="184"/>
    </location>
</feature>
<name>A0A5C4TBY4_9BACL</name>
<dbReference type="Proteomes" id="UP000307943">
    <property type="component" value="Unassembled WGS sequence"/>
</dbReference>
<gene>
    <name evidence="2" type="ORF">FE784_09835</name>
</gene>